<dbReference type="STRING" id="1637975.AN957_04805"/>
<evidence type="ECO:0000256" key="2">
    <source>
        <dbReference type="ARBA" id="ARBA00022723"/>
    </source>
</evidence>
<dbReference type="PATRIC" id="fig|1637975.4.peg.651"/>
<dbReference type="CDD" id="cd10551">
    <property type="entry name" value="PsrB"/>
    <property type="match status" value="1"/>
</dbReference>
<dbReference type="PROSITE" id="PS00198">
    <property type="entry name" value="4FE4S_FER_1"/>
    <property type="match status" value="1"/>
</dbReference>
<dbReference type="InterPro" id="IPR031604">
    <property type="entry name" value="Ferredoxin_N"/>
</dbReference>
<keyword evidence="7" id="KW-1185">Reference proteome</keyword>
<comment type="caution">
    <text evidence="6">The sequence shown here is derived from an EMBL/GenBank/DDBJ whole genome shotgun (WGS) entry which is preliminary data.</text>
</comment>
<keyword evidence="1" id="KW-0004">4Fe-4S</keyword>
<evidence type="ECO:0000256" key="3">
    <source>
        <dbReference type="ARBA" id="ARBA00023004"/>
    </source>
</evidence>
<proteinExistence type="predicted"/>
<sequence>MAIHSKSHLQPEDYSKLADQFVPNSDKVLATSPYDSELGKNMARDARKVINGKLKIEDFHRVYSASLIKEFGDQYASGPSETSQNSSTSAGTGPKWGMVIDLKKCVGCDTCTVSCKAENRTPPGMSYNVVLETIKGDYPNFSITNLPKPCMQCDNPPCVQVCPTRATYKMENGIVIIDNDRCIGCRYCMVACPYGSRSYDFGNSYEQEMIGYNDVTSPEYGIERGKRKKGDVPEETVRKCSFCYHRLQRGEEPACVETCIGDARYFGDMSDPNSVVSKLAASPRAFRLKEELGTKPRVVYLR</sequence>
<dbReference type="AlphaFoldDB" id="A0A0Q3SFH7"/>
<reference evidence="6 7" key="1">
    <citation type="submission" date="2015-09" db="EMBL/GenBank/DDBJ databases">
        <title>Genome sequencing project for genomic taxonomy and phylogenomics of Bacillus-like bacteria.</title>
        <authorList>
            <person name="Liu B."/>
            <person name="Wang J."/>
            <person name="Zhu Y."/>
            <person name="Liu G."/>
            <person name="Chen Q."/>
            <person name="Chen Z."/>
            <person name="Lan J."/>
            <person name="Che J."/>
            <person name="Ge C."/>
            <person name="Shi H."/>
            <person name="Pan Z."/>
            <person name="Liu X."/>
        </authorList>
    </citation>
    <scope>NUCLEOTIDE SEQUENCE [LARGE SCALE GENOMIC DNA]</scope>
    <source>
        <strain evidence="6 7">FJAT-18043</strain>
    </source>
</reference>
<evidence type="ECO:0000259" key="5">
    <source>
        <dbReference type="PROSITE" id="PS51379"/>
    </source>
</evidence>
<dbReference type="EMBL" id="LJIX01000006">
    <property type="protein sequence ID" value="KQL17996.1"/>
    <property type="molecule type" value="Genomic_DNA"/>
</dbReference>
<organism evidence="6 7">
    <name type="scientific">Cytobacillus solani</name>
    <dbReference type="NCBI Taxonomy" id="1637975"/>
    <lineage>
        <taxon>Bacteria</taxon>
        <taxon>Bacillati</taxon>
        <taxon>Bacillota</taxon>
        <taxon>Bacilli</taxon>
        <taxon>Bacillales</taxon>
        <taxon>Bacillaceae</taxon>
        <taxon>Cytobacillus</taxon>
    </lineage>
</organism>
<dbReference type="InterPro" id="IPR017900">
    <property type="entry name" value="4Fe4S_Fe_S_CS"/>
</dbReference>
<dbReference type="RefSeq" id="WP_053479037.1">
    <property type="nucleotide sequence ID" value="NZ_CP041305.1"/>
</dbReference>
<dbReference type="SUPFAM" id="SSF54862">
    <property type="entry name" value="4Fe-4S ferredoxins"/>
    <property type="match status" value="1"/>
</dbReference>
<protein>
    <submittedName>
        <fullName evidence="6">4Fe-4S ferredoxin</fullName>
    </submittedName>
</protein>
<feature type="domain" description="4Fe-4S ferredoxin-type" evidence="5">
    <location>
        <begin position="96"/>
        <end position="125"/>
    </location>
</feature>
<keyword evidence="2" id="KW-0479">Metal-binding</keyword>
<evidence type="ECO:0000256" key="4">
    <source>
        <dbReference type="ARBA" id="ARBA00023014"/>
    </source>
</evidence>
<dbReference type="Pfam" id="PF13247">
    <property type="entry name" value="Fer4_11"/>
    <property type="match status" value="2"/>
</dbReference>
<dbReference type="GO" id="GO:0051539">
    <property type="term" value="F:4 iron, 4 sulfur cluster binding"/>
    <property type="evidence" value="ECO:0007669"/>
    <property type="project" value="UniProtKB-KW"/>
</dbReference>
<dbReference type="Pfam" id="PF16947">
    <property type="entry name" value="Ferredoxin_N"/>
    <property type="match status" value="1"/>
</dbReference>
<gene>
    <name evidence="6" type="ORF">AN957_04805</name>
</gene>
<dbReference type="InterPro" id="IPR017896">
    <property type="entry name" value="4Fe4S_Fe-S-bd"/>
</dbReference>
<dbReference type="PANTHER" id="PTHR43177">
    <property type="entry name" value="PROTEIN NRFC"/>
    <property type="match status" value="1"/>
</dbReference>
<dbReference type="PROSITE" id="PS51379">
    <property type="entry name" value="4FE4S_FER_2"/>
    <property type="match status" value="2"/>
</dbReference>
<dbReference type="InterPro" id="IPR050954">
    <property type="entry name" value="ET_IronSulfur_Cluster-Binding"/>
</dbReference>
<evidence type="ECO:0000313" key="6">
    <source>
        <dbReference type="EMBL" id="KQL17996.1"/>
    </source>
</evidence>
<dbReference type="GO" id="GO:0046872">
    <property type="term" value="F:metal ion binding"/>
    <property type="evidence" value="ECO:0007669"/>
    <property type="project" value="UniProtKB-KW"/>
</dbReference>
<dbReference type="Gene3D" id="3.30.70.20">
    <property type="match status" value="2"/>
</dbReference>
<dbReference type="PANTHER" id="PTHR43177:SF3">
    <property type="entry name" value="PROTEIN NRFC HOMOLOG"/>
    <property type="match status" value="1"/>
</dbReference>
<evidence type="ECO:0000313" key="7">
    <source>
        <dbReference type="Proteomes" id="UP000050996"/>
    </source>
</evidence>
<dbReference type="Proteomes" id="UP000050996">
    <property type="component" value="Unassembled WGS sequence"/>
</dbReference>
<keyword evidence="4" id="KW-0411">Iron-sulfur</keyword>
<keyword evidence="3" id="KW-0408">Iron</keyword>
<name>A0A0Q3SFH7_9BACI</name>
<accession>A0A0Q3SFH7</accession>
<feature type="domain" description="4Fe-4S ferredoxin-type" evidence="5">
    <location>
        <begin position="173"/>
        <end position="202"/>
    </location>
</feature>
<evidence type="ECO:0000256" key="1">
    <source>
        <dbReference type="ARBA" id="ARBA00022485"/>
    </source>
</evidence>